<organism evidence="2 3">
    <name type="scientific">Streblomastix strix</name>
    <dbReference type="NCBI Taxonomy" id="222440"/>
    <lineage>
        <taxon>Eukaryota</taxon>
        <taxon>Metamonada</taxon>
        <taxon>Preaxostyla</taxon>
        <taxon>Oxymonadida</taxon>
        <taxon>Streblomastigidae</taxon>
        <taxon>Streblomastix</taxon>
    </lineage>
</organism>
<feature type="compositionally biased region" description="Acidic residues" evidence="1">
    <location>
        <begin position="185"/>
        <end position="195"/>
    </location>
</feature>
<dbReference type="EMBL" id="SNRW01002752">
    <property type="protein sequence ID" value="KAA6391807.1"/>
    <property type="molecule type" value="Genomic_DNA"/>
</dbReference>
<accession>A0A5J4WA92</accession>
<comment type="caution">
    <text evidence="2">The sequence shown here is derived from an EMBL/GenBank/DDBJ whole genome shotgun (WGS) entry which is preliminary data.</text>
</comment>
<proteinExistence type="predicted"/>
<dbReference type="Proteomes" id="UP000324800">
    <property type="component" value="Unassembled WGS sequence"/>
</dbReference>
<gene>
    <name evidence="2" type="ORF">EZS28_012665</name>
</gene>
<evidence type="ECO:0000256" key="1">
    <source>
        <dbReference type="SAM" id="MobiDB-lite"/>
    </source>
</evidence>
<protein>
    <submittedName>
        <fullName evidence="2">Uncharacterized protein</fullName>
    </submittedName>
</protein>
<evidence type="ECO:0000313" key="2">
    <source>
        <dbReference type="EMBL" id="KAA6391807.1"/>
    </source>
</evidence>
<dbReference type="AlphaFoldDB" id="A0A5J4WA92"/>
<sequence>MQTEQQIQDVAKAIVSFTDSYAQNKQGKQKEQPESESNPSLTNIVSTLLSLQHQIEVNRSCYQVIHIPKLLQSLSALVTFRLGTHIDLDVDRQSLKVRSWSRWCFNQIQRFGDEQDQTELVNNEYGRMLSITFCTAGGIGEEQDAEIYNGLSYIFWFLRQLHEGRNDQPSFQPLPLLARNTEEQMEEEGSNEEIETQMNNNGDDGFIKNEANDAKATTLNRFIKYK</sequence>
<reference evidence="2 3" key="1">
    <citation type="submission" date="2019-03" db="EMBL/GenBank/DDBJ databases">
        <title>Single cell metagenomics reveals metabolic interactions within the superorganism composed of flagellate Streblomastix strix and complex community of Bacteroidetes bacteria on its surface.</title>
        <authorList>
            <person name="Treitli S.C."/>
            <person name="Kolisko M."/>
            <person name="Husnik F."/>
            <person name="Keeling P."/>
            <person name="Hampl V."/>
        </authorList>
    </citation>
    <scope>NUCLEOTIDE SEQUENCE [LARGE SCALE GENOMIC DNA]</scope>
    <source>
        <strain evidence="2">ST1C</strain>
    </source>
</reference>
<name>A0A5J4WA92_9EUKA</name>
<evidence type="ECO:0000313" key="3">
    <source>
        <dbReference type="Proteomes" id="UP000324800"/>
    </source>
</evidence>
<feature type="region of interest" description="Disordered" evidence="1">
    <location>
        <begin position="185"/>
        <end position="209"/>
    </location>
</feature>